<dbReference type="EMBL" id="JH717847">
    <property type="protein sequence ID" value="EWY84330.1"/>
    <property type="molecule type" value="Genomic_DNA"/>
</dbReference>
<feature type="compositionally biased region" description="Polar residues" evidence="1">
    <location>
        <begin position="17"/>
        <end position="38"/>
    </location>
</feature>
<evidence type="ECO:0000256" key="1">
    <source>
        <dbReference type="SAM" id="MobiDB-lite"/>
    </source>
</evidence>
<name>W9HTK2_FUSOX</name>
<protein>
    <submittedName>
        <fullName evidence="2">Uncharacterized protein</fullName>
    </submittedName>
</protein>
<organism evidence="2 3">
    <name type="scientific">Fusarium oxysporum NRRL 32931</name>
    <dbReference type="NCBI Taxonomy" id="660029"/>
    <lineage>
        <taxon>Eukaryota</taxon>
        <taxon>Fungi</taxon>
        <taxon>Dikarya</taxon>
        <taxon>Ascomycota</taxon>
        <taxon>Pezizomycotina</taxon>
        <taxon>Sordariomycetes</taxon>
        <taxon>Hypocreomycetidae</taxon>
        <taxon>Hypocreales</taxon>
        <taxon>Nectriaceae</taxon>
        <taxon>Fusarium</taxon>
        <taxon>Fusarium oxysporum species complex</taxon>
    </lineage>
</organism>
<sequence>MSNQSEQHDSDTESNHDSGSAPTNTSSPESHSDSTYDSNLRIHIGSPSFLRNMNMDNGFKQWVAMSAAYSVGISAWNSWNSSSQARERRRRREAEEREREEREAREAGEERERRESERREALERLMQDL</sequence>
<feature type="region of interest" description="Disordered" evidence="1">
    <location>
        <begin position="1"/>
        <end position="40"/>
    </location>
</feature>
<evidence type="ECO:0000313" key="3">
    <source>
        <dbReference type="Proteomes" id="UP000030753"/>
    </source>
</evidence>
<feature type="compositionally biased region" description="Basic and acidic residues" evidence="1">
    <location>
        <begin position="1"/>
        <end position="16"/>
    </location>
</feature>
<dbReference type="AlphaFoldDB" id="W9HTK2"/>
<dbReference type="HOGENOM" id="CLU_1948890_0_0_1"/>
<proteinExistence type="predicted"/>
<gene>
    <name evidence="2" type="ORF">FOYG_14082</name>
</gene>
<reference evidence="2 3" key="1">
    <citation type="submission" date="2011-06" db="EMBL/GenBank/DDBJ databases">
        <title>The Genome Sequence of Fusarium oxysporum FOSC 3-a.</title>
        <authorList>
            <consortium name="The Broad Institute Genome Sequencing Platform"/>
            <person name="Ma L.-J."/>
            <person name="Gale L.R."/>
            <person name="Schwartz D.C."/>
            <person name="Zhou S."/>
            <person name="Corby-Kistler H."/>
            <person name="Young S.K."/>
            <person name="Zeng Q."/>
            <person name="Gargeya S."/>
            <person name="Fitzgerald M."/>
            <person name="Haas B."/>
            <person name="Abouelleil A."/>
            <person name="Alvarado L."/>
            <person name="Arachchi H.M."/>
            <person name="Berlin A."/>
            <person name="Brown A."/>
            <person name="Chapman S.B."/>
            <person name="Chen Z."/>
            <person name="Dunbar C."/>
            <person name="Freedman E."/>
            <person name="Gearin G."/>
            <person name="Gellesch M."/>
            <person name="Goldberg J."/>
            <person name="Griggs A."/>
            <person name="Gujja S."/>
            <person name="Heiman D."/>
            <person name="Howarth C."/>
            <person name="Larson L."/>
            <person name="Lui A."/>
            <person name="MacDonald P.J.P."/>
            <person name="Mehta T."/>
            <person name="Montmayeur A."/>
            <person name="Murphy C."/>
            <person name="Neiman D."/>
            <person name="Pearson M."/>
            <person name="Priest M."/>
            <person name="Roberts A."/>
            <person name="Saif S."/>
            <person name="Shea T."/>
            <person name="Shenoy N."/>
            <person name="Sisk P."/>
            <person name="Stolte C."/>
            <person name="Sykes S."/>
            <person name="Wortman J."/>
            <person name="Nusbaum C."/>
            <person name="Birren B."/>
        </authorList>
    </citation>
    <scope>NUCLEOTIDE SEQUENCE [LARGE SCALE GENOMIC DNA]</scope>
    <source>
        <strain evidence="3">FOSC 3-a</strain>
    </source>
</reference>
<feature type="region of interest" description="Disordered" evidence="1">
    <location>
        <begin position="76"/>
        <end position="129"/>
    </location>
</feature>
<dbReference type="Proteomes" id="UP000030753">
    <property type="component" value="Unassembled WGS sequence"/>
</dbReference>
<accession>W9HTK2</accession>
<evidence type="ECO:0000313" key="2">
    <source>
        <dbReference type="EMBL" id="EWY84330.1"/>
    </source>
</evidence>
<feature type="compositionally biased region" description="Basic and acidic residues" evidence="1">
    <location>
        <begin position="92"/>
        <end position="129"/>
    </location>
</feature>